<feature type="region of interest" description="Disordered" evidence="12">
    <location>
        <begin position="113"/>
        <end position="136"/>
    </location>
</feature>
<evidence type="ECO:0000256" key="10">
    <source>
        <dbReference type="PIRSR" id="PIRSR630616-3"/>
    </source>
</evidence>
<dbReference type="EMBL" id="NIVC01000406">
    <property type="protein sequence ID" value="PAA83731.1"/>
    <property type="molecule type" value="Genomic_DNA"/>
</dbReference>
<feature type="binding site" evidence="9">
    <location>
        <position position="329"/>
    </location>
    <ligand>
        <name>ATP</name>
        <dbReference type="ChEBI" id="CHEBI:30616"/>
    </ligand>
</feature>
<feature type="compositionally biased region" description="Polar residues" evidence="12">
    <location>
        <begin position="60"/>
        <end position="69"/>
    </location>
</feature>
<evidence type="ECO:0000256" key="12">
    <source>
        <dbReference type="SAM" id="MobiDB-lite"/>
    </source>
</evidence>
<dbReference type="Pfam" id="PF00069">
    <property type="entry name" value="Pkinase"/>
    <property type="match status" value="1"/>
</dbReference>
<feature type="binding site" evidence="9">
    <location>
        <begin position="446"/>
        <end position="447"/>
    </location>
    <ligand>
        <name>ATP</name>
        <dbReference type="ChEBI" id="CHEBI:30616"/>
    </ligand>
</feature>
<comment type="similarity">
    <text evidence="11">Belongs to the protein kinase superfamily. Ser/Thr protein kinase family. Aurora subfamily.</text>
</comment>
<feature type="region of interest" description="Disordered" evidence="12">
    <location>
        <begin position="277"/>
        <end position="313"/>
    </location>
</feature>
<evidence type="ECO:0000256" key="5">
    <source>
        <dbReference type="ARBA" id="ARBA00022840"/>
    </source>
</evidence>
<keyword evidence="1 11" id="KW-0723">Serine/threonine-protein kinase</keyword>
<evidence type="ECO:0000256" key="9">
    <source>
        <dbReference type="PIRSR" id="PIRSR630616-2"/>
    </source>
</evidence>
<name>A0A267GCH5_9PLAT</name>
<dbReference type="PROSITE" id="PS00108">
    <property type="entry name" value="PROTEIN_KINASE_ST"/>
    <property type="match status" value="1"/>
</dbReference>
<feature type="binding site" evidence="9">
    <location>
        <begin position="397"/>
        <end position="399"/>
    </location>
    <ligand>
        <name>ATP</name>
        <dbReference type="ChEBI" id="CHEBI:30616"/>
    </ligand>
</feature>
<feature type="compositionally biased region" description="Basic and acidic residues" evidence="12">
    <location>
        <begin position="277"/>
        <end position="286"/>
    </location>
</feature>
<gene>
    <name evidence="14" type="ORF">BOX15_Mlig020902g2</name>
</gene>
<dbReference type="SMART" id="SM00220">
    <property type="entry name" value="S_TKc"/>
    <property type="match status" value="1"/>
</dbReference>
<feature type="cross-link" description="Glycyl lysine isopeptide (Lys-Gly) (interchain with G-Cter in SUMO2)" evidence="10">
    <location>
        <position position="444"/>
    </location>
</feature>
<comment type="catalytic activity">
    <reaction evidence="7 11">
        <text>L-seryl-[protein] + ATP = O-phospho-L-seryl-[protein] + ADP + H(+)</text>
        <dbReference type="Rhea" id="RHEA:17989"/>
        <dbReference type="Rhea" id="RHEA-COMP:9863"/>
        <dbReference type="Rhea" id="RHEA-COMP:11604"/>
        <dbReference type="ChEBI" id="CHEBI:15378"/>
        <dbReference type="ChEBI" id="CHEBI:29999"/>
        <dbReference type="ChEBI" id="CHEBI:30616"/>
        <dbReference type="ChEBI" id="CHEBI:83421"/>
        <dbReference type="ChEBI" id="CHEBI:456216"/>
        <dbReference type="EC" id="2.7.11.1"/>
    </reaction>
</comment>
<proteinExistence type="inferred from homology"/>
<dbReference type="Proteomes" id="UP000215902">
    <property type="component" value="Unassembled WGS sequence"/>
</dbReference>
<dbReference type="InterPro" id="IPR030616">
    <property type="entry name" value="Aur-like"/>
</dbReference>
<evidence type="ECO:0000259" key="13">
    <source>
        <dbReference type="PROSITE" id="PS50011"/>
    </source>
</evidence>
<keyword evidence="15" id="KW-1185">Reference proteome</keyword>
<reference evidence="14 15" key="1">
    <citation type="submission" date="2017-06" db="EMBL/GenBank/DDBJ databases">
        <title>A platform for efficient transgenesis in Macrostomum lignano, a flatworm model organism for stem cell research.</title>
        <authorList>
            <person name="Berezikov E."/>
        </authorList>
    </citation>
    <scope>NUCLEOTIDE SEQUENCE [LARGE SCALE GENOMIC DNA]</scope>
    <source>
        <strain evidence="14">DV1</strain>
        <tissue evidence="14">Whole organism</tissue>
    </source>
</reference>
<dbReference type="InterPro" id="IPR000719">
    <property type="entry name" value="Prot_kinase_dom"/>
</dbReference>
<evidence type="ECO:0000256" key="3">
    <source>
        <dbReference type="ARBA" id="ARBA00022741"/>
    </source>
</evidence>
<feature type="compositionally biased region" description="Polar residues" evidence="12">
    <location>
        <begin position="11"/>
        <end position="27"/>
    </location>
</feature>
<evidence type="ECO:0000256" key="11">
    <source>
        <dbReference type="RuleBase" id="RU367134"/>
    </source>
</evidence>
<dbReference type="CDD" id="cd14007">
    <property type="entry name" value="STKc_Aurora"/>
    <property type="match status" value="1"/>
</dbReference>
<dbReference type="Gene3D" id="1.10.510.10">
    <property type="entry name" value="Transferase(Phosphotransferase) domain 1"/>
    <property type="match status" value="1"/>
</dbReference>
<dbReference type="EC" id="2.7.11.1" evidence="11"/>
<accession>A0A267GCH5</accession>
<feature type="non-terminal residue" evidence="14">
    <location>
        <position position="1"/>
    </location>
</feature>
<dbReference type="InterPro" id="IPR011009">
    <property type="entry name" value="Kinase-like_dom_sf"/>
</dbReference>
<feature type="compositionally biased region" description="Low complexity" evidence="12">
    <location>
        <begin position="293"/>
        <end position="308"/>
    </location>
</feature>
<organism evidence="14 15">
    <name type="scientific">Macrostomum lignano</name>
    <dbReference type="NCBI Taxonomy" id="282301"/>
    <lineage>
        <taxon>Eukaryota</taxon>
        <taxon>Metazoa</taxon>
        <taxon>Spiralia</taxon>
        <taxon>Lophotrochozoa</taxon>
        <taxon>Platyhelminthes</taxon>
        <taxon>Rhabditophora</taxon>
        <taxon>Macrostomorpha</taxon>
        <taxon>Macrostomida</taxon>
        <taxon>Macrostomidae</taxon>
        <taxon>Macrostomum</taxon>
    </lineage>
</organism>
<dbReference type="InterPro" id="IPR008271">
    <property type="entry name" value="Ser/Thr_kinase_AS"/>
</dbReference>
<feature type="compositionally biased region" description="Low complexity" evidence="12">
    <location>
        <begin position="73"/>
        <end position="93"/>
    </location>
</feature>
<feature type="binding site" evidence="9">
    <location>
        <position position="460"/>
    </location>
    <ligand>
        <name>ATP</name>
        <dbReference type="ChEBI" id="CHEBI:30616"/>
    </ligand>
</feature>
<keyword evidence="5 9" id="KW-0067">ATP-binding</keyword>
<dbReference type="GO" id="GO:0005524">
    <property type="term" value="F:ATP binding"/>
    <property type="evidence" value="ECO:0007669"/>
    <property type="project" value="UniProtKB-UniRule"/>
</dbReference>
<sequence>PLTSLKRKFDASSSRVQATASMESTANSKKKTDVDTAATKKRLPVSSAASSYRLPVPHQQPASRVQSQLRPPAAGARFGAGSAATAAGTATSAKENKRPLVSATAAAGGRYQLQHPAPRPAAGQAHPPSSTSAAAAAKTAAANAAALRLRAAAAAAAASTPAAASASSSSSVSASTSERLKQLTVSSAAKLAQQDKLKSATNIDMIRAKLKQTVAVDAAASGSASASASAAAPSSSDADAAAKLGQVKLDANGPTGDINREDKETLSDTICRLECEGDNEQSDKQKSVRQQKQDSGQQHQQQQQQQQQRQREQWSIQDFDIGQMLGRGKFGCVFQGREKRSGFLVGLKILFKAQIDKYAIHNQIRREIEIQSHLQHPNILRLYAYFHDPRRVYLVLEFASGGELFKMLSSASRFSDRRAATYIYQLLHALRYCHSLNVYHRDIKPENLLLSGSGALKMADFGWSVHSPGSNRTTVCGTPDYLPPEMIANKLYDHRVDIWATGVLTYEFLRGAPPFYDSNDQLKMSKIVRGKFDWPKFFQPLAKSFIGSILRVNPDERASVQQLMSHAWIENFAEKVLDRGPNLTGEAERLAAAGSAN</sequence>
<dbReference type="PANTHER" id="PTHR24350">
    <property type="entry name" value="SERINE/THREONINE-PROTEIN KINASE IAL-RELATED"/>
    <property type="match status" value="1"/>
</dbReference>
<protein>
    <recommendedName>
        <fullName evidence="11">Aurora kinase</fullName>
        <ecNumber evidence="11">2.7.11.1</ecNumber>
    </recommendedName>
</protein>
<keyword evidence="3 9" id="KW-0547">Nucleotide-binding</keyword>
<keyword evidence="2 11" id="KW-0808">Transferase</keyword>
<dbReference type="FunFam" id="1.10.510.10:FF:000235">
    <property type="entry name" value="Serine/threonine-protein kinase ark1"/>
    <property type="match status" value="1"/>
</dbReference>
<evidence type="ECO:0000256" key="7">
    <source>
        <dbReference type="ARBA" id="ARBA00048679"/>
    </source>
</evidence>
<dbReference type="PROSITE" id="PS50011">
    <property type="entry name" value="PROTEIN_KINASE_DOM"/>
    <property type="match status" value="1"/>
</dbReference>
<keyword evidence="4 11" id="KW-0418">Kinase</keyword>
<feature type="domain" description="Protein kinase" evidence="13">
    <location>
        <begin position="319"/>
        <end position="569"/>
    </location>
</feature>
<evidence type="ECO:0000256" key="1">
    <source>
        <dbReference type="ARBA" id="ARBA00022527"/>
    </source>
</evidence>
<evidence type="ECO:0000313" key="15">
    <source>
        <dbReference type="Proteomes" id="UP000215902"/>
    </source>
</evidence>
<evidence type="ECO:0000256" key="8">
    <source>
        <dbReference type="PIRSR" id="PIRSR630616-1"/>
    </source>
</evidence>
<dbReference type="OrthoDB" id="377346at2759"/>
<evidence type="ECO:0000313" key="14">
    <source>
        <dbReference type="EMBL" id="PAA83731.1"/>
    </source>
</evidence>
<evidence type="ECO:0000256" key="4">
    <source>
        <dbReference type="ARBA" id="ARBA00022777"/>
    </source>
</evidence>
<feature type="active site" description="Proton acceptor" evidence="8">
    <location>
        <position position="442"/>
    </location>
</feature>
<comment type="caution">
    <text evidence="14">The sequence shown here is derived from an EMBL/GenBank/DDBJ whole genome shotgun (WGS) entry which is preliminary data.</text>
</comment>
<dbReference type="SUPFAM" id="SSF56112">
    <property type="entry name" value="Protein kinase-like (PK-like)"/>
    <property type="match status" value="1"/>
</dbReference>
<feature type="binding site" evidence="9">
    <location>
        <position position="348"/>
    </location>
    <ligand>
        <name>ATP</name>
        <dbReference type="ChEBI" id="CHEBI:30616"/>
    </ligand>
</feature>
<evidence type="ECO:0000256" key="2">
    <source>
        <dbReference type="ARBA" id="ARBA00022679"/>
    </source>
</evidence>
<dbReference type="GO" id="GO:0004674">
    <property type="term" value="F:protein serine/threonine kinase activity"/>
    <property type="evidence" value="ECO:0007669"/>
    <property type="project" value="UniProtKB-KW"/>
</dbReference>
<comment type="catalytic activity">
    <reaction evidence="6 11">
        <text>L-threonyl-[protein] + ATP = O-phospho-L-threonyl-[protein] + ADP + H(+)</text>
        <dbReference type="Rhea" id="RHEA:46608"/>
        <dbReference type="Rhea" id="RHEA-COMP:11060"/>
        <dbReference type="Rhea" id="RHEA-COMP:11605"/>
        <dbReference type="ChEBI" id="CHEBI:15378"/>
        <dbReference type="ChEBI" id="CHEBI:30013"/>
        <dbReference type="ChEBI" id="CHEBI:30616"/>
        <dbReference type="ChEBI" id="CHEBI:61977"/>
        <dbReference type="ChEBI" id="CHEBI:456216"/>
        <dbReference type="EC" id="2.7.11.1"/>
    </reaction>
</comment>
<dbReference type="STRING" id="282301.A0A267GCH5"/>
<evidence type="ECO:0000256" key="6">
    <source>
        <dbReference type="ARBA" id="ARBA00047899"/>
    </source>
</evidence>
<feature type="region of interest" description="Disordered" evidence="12">
    <location>
        <begin position="1"/>
        <end position="99"/>
    </location>
</feature>
<dbReference type="AlphaFoldDB" id="A0A267GCH5"/>
<dbReference type="FunFam" id="3.30.200.20:FF:000042">
    <property type="entry name" value="Aurora kinase A"/>
    <property type="match status" value="1"/>
</dbReference>